<organism evidence="3 4">
    <name type="scientific">Steinernema hermaphroditum</name>
    <dbReference type="NCBI Taxonomy" id="289476"/>
    <lineage>
        <taxon>Eukaryota</taxon>
        <taxon>Metazoa</taxon>
        <taxon>Ecdysozoa</taxon>
        <taxon>Nematoda</taxon>
        <taxon>Chromadorea</taxon>
        <taxon>Rhabditida</taxon>
        <taxon>Tylenchina</taxon>
        <taxon>Panagrolaimomorpha</taxon>
        <taxon>Strongyloidoidea</taxon>
        <taxon>Steinernematidae</taxon>
        <taxon>Steinernema</taxon>
    </lineage>
</organism>
<evidence type="ECO:0000256" key="1">
    <source>
        <dbReference type="SAM" id="MobiDB-lite"/>
    </source>
</evidence>
<feature type="transmembrane region" description="Helical" evidence="2">
    <location>
        <begin position="46"/>
        <end position="67"/>
    </location>
</feature>
<accession>A0AA39M8X6</accession>
<protein>
    <submittedName>
        <fullName evidence="3">Uncharacterized protein</fullName>
    </submittedName>
</protein>
<keyword evidence="4" id="KW-1185">Reference proteome</keyword>
<dbReference type="EMBL" id="JAUCMV010000001">
    <property type="protein sequence ID" value="KAK0425073.1"/>
    <property type="molecule type" value="Genomic_DNA"/>
</dbReference>
<evidence type="ECO:0000256" key="2">
    <source>
        <dbReference type="SAM" id="Phobius"/>
    </source>
</evidence>
<dbReference type="AlphaFoldDB" id="A0AA39M8X6"/>
<proteinExistence type="predicted"/>
<name>A0AA39M8X6_9BILA</name>
<feature type="region of interest" description="Disordered" evidence="1">
    <location>
        <begin position="141"/>
        <end position="184"/>
    </location>
</feature>
<evidence type="ECO:0000313" key="4">
    <source>
        <dbReference type="Proteomes" id="UP001175271"/>
    </source>
</evidence>
<comment type="caution">
    <text evidence="3">The sequence shown here is derived from an EMBL/GenBank/DDBJ whole genome shotgun (WGS) entry which is preliminary data.</text>
</comment>
<sequence length="198" mass="22252">MSSSSRSSSLSSLVSSAFDAVADHFWPSLGVLFSVAVSLQLLLIPAFPSLLRSLFVIPIAAFLYQWYGIHGHRFARETKFSFDEPNILATTVHFECEEGPMLGDDVTPGGTKQPVDCCGKGKPRESIFTELTRNEEKELMQKADDTSPSRYSIPFRSMRSTTDEFTQRSVAAKPSGSRPKRRRVERFYRNFTEIAEIN</sequence>
<reference evidence="3" key="1">
    <citation type="submission" date="2023-06" db="EMBL/GenBank/DDBJ databases">
        <title>Genomic analysis of the entomopathogenic nematode Steinernema hermaphroditum.</title>
        <authorList>
            <person name="Schwarz E.M."/>
            <person name="Heppert J.K."/>
            <person name="Baniya A."/>
            <person name="Schwartz H.T."/>
            <person name="Tan C.-H."/>
            <person name="Antoshechkin I."/>
            <person name="Sternberg P.W."/>
            <person name="Goodrich-Blair H."/>
            <person name="Dillman A.R."/>
        </authorList>
    </citation>
    <scope>NUCLEOTIDE SEQUENCE</scope>
    <source>
        <strain evidence="3">PS9179</strain>
        <tissue evidence="3">Whole animal</tissue>
    </source>
</reference>
<keyword evidence="2" id="KW-0812">Transmembrane</keyword>
<dbReference type="Proteomes" id="UP001175271">
    <property type="component" value="Unassembled WGS sequence"/>
</dbReference>
<keyword evidence="2" id="KW-0472">Membrane</keyword>
<evidence type="ECO:0000313" key="3">
    <source>
        <dbReference type="EMBL" id="KAK0425073.1"/>
    </source>
</evidence>
<keyword evidence="2" id="KW-1133">Transmembrane helix</keyword>
<gene>
    <name evidence="3" type="ORF">QR680_009015</name>
</gene>